<gene>
    <name evidence="1" type="ORF">PSET11_03033</name>
</gene>
<keyword evidence="2" id="KW-1185">Reference proteome</keyword>
<name>A0A3P5XBS5_9MICC</name>
<proteinExistence type="predicted"/>
<dbReference type="Proteomes" id="UP000280861">
    <property type="component" value="Unassembled WGS sequence"/>
</dbReference>
<accession>A0A3P5XBS5</accession>
<dbReference type="RefSeq" id="WP_124093120.1">
    <property type="nucleotide sequence ID" value="NZ_CBCRYA010000011.1"/>
</dbReference>
<protein>
    <submittedName>
        <fullName evidence="1">Uncharacterized protein</fullName>
    </submittedName>
</protein>
<organism evidence="1 2">
    <name type="scientific">Arthrobacter ulcerisalmonis</name>
    <dbReference type="NCBI Taxonomy" id="2483813"/>
    <lineage>
        <taxon>Bacteria</taxon>
        <taxon>Bacillati</taxon>
        <taxon>Actinomycetota</taxon>
        <taxon>Actinomycetes</taxon>
        <taxon>Micrococcales</taxon>
        <taxon>Micrococcaceae</taxon>
        <taxon>Arthrobacter</taxon>
    </lineage>
</organism>
<reference evidence="1 2" key="1">
    <citation type="submission" date="2018-11" db="EMBL/GenBank/DDBJ databases">
        <authorList>
            <person name="Criscuolo A."/>
        </authorList>
    </citation>
    <scope>NUCLEOTIDE SEQUENCE [LARGE SCALE GENOMIC DNA]</scope>
    <source>
        <strain evidence="1">AT11b</strain>
    </source>
</reference>
<dbReference type="OrthoDB" id="4941149at2"/>
<sequence length="249" mass="26232">MTTITATPNTATGAIVLEITQTGSIRSITRSNANGVESVRVAAGQIPSATTGVTIVTDYEGAVGPNSYTVTTTADTATATATLMLDSAWLLVPIAPNYSEPVSTITDYSAGRETNSTLHTIIGRSDPIVVMGKLGTRTGSLEIWTDSLTDANRLVRVFDRGEAVLLKQTVPGMDMYFTATGIDVSPYSVQGDATKFRMAVSYQEVARPYGNLAGALGWTFDALASSYSSFDAVAAAFANFDDLTIQDTL</sequence>
<evidence type="ECO:0000313" key="2">
    <source>
        <dbReference type="Proteomes" id="UP000280861"/>
    </source>
</evidence>
<evidence type="ECO:0000313" key="1">
    <source>
        <dbReference type="EMBL" id="VDC32265.1"/>
    </source>
</evidence>
<dbReference type="AlphaFoldDB" id="A0A3P5XBS5"/>
<dbReference type="EMBL" id="UXAU01000040">
    <property type="protein sequence ID" value="VDC32265.1"/>
    <property type="molecule type" value="Genomic_DNA"/>
</dbReference>